<dbReference type="AlphaFoldDB" id="A0A1F5WFU4"/>
<dbReference type="Proteomes" id="UP000178406">
    <property type="component" value="Unassembled WGS sequence"/>
</dbReference>
<name>A0A1F5WFU4_9BACT</name>
<keyword evidence="1" id="KW-0812">Transmembrane</keyword>
<feature type="transmembrane region" description="Helical" evidence="1">
    <location>
        <begin position="36"/>
        <end position="56"/>
    </location>
</feature>
<keyword evidence="1" id="KW-1133">Transmembrane helix</keyword>
<sequence length="129" mass="14525">MSVLEATIFYTRSYTQDLKDEMLFGGKALSYSARRVVSFCAVSGICVLGIFYIYLVGSIVAGGFVKEELLVQLEELHSEVQNIERTALQGGRALTTEFFVSRGYHEPRSFDALTRSRNVAETSQKSRFY</sequence>
<reference evidence="2 3" key="1">
    <citation type="journal article" date="2016" name="Nat. Commun.">
        <title>Thousands of microbial genomes shed light on interconnected biogeochemical processes in an aquifer system.</title>
        <authorList>
            <person name="Anantharaman K."/>
            <person name="Brown C.T."/>
            <person name="Hug L.A."/>
            <person name="Sharon I."/>
            <person name="Castelle C.J."/>
            <person name="Probst A.J."/>
            <person name="Thomas B.C."/>
            <person name="Singh A."/>
            <person name="Wilkins M.J."/>
            <person name="Karaoz U."/>
            <person name="Brodie E.L."/>
            <person name="Williams K.H."/>
            <person name="Hubbard S.S."/>
            <person name="Banfield J.F."/>
        </authorList>
    </citation>
    <scope>NUCLEOTIDE SEQUENCE [LARGE SCALE GENOMIC DNA]</scope>
</reference>
<evidence type="ECO:0000313" key="2">
    <source>
        <dbReference type="EMBL" id="OGF74572.1"/>
    </source>
</evidence>
<dbReference type="STRING" id="1798338.A3J56_01320"/>
<dbReference type="EMBL" id="MFHQ01000014">
    <property type="protein sequence ID" value="OGF74572.1"/>
    <property type="molecule type" value="Genomic_DNA"/>
</dbReference>
<proteinExistence type="predicted"/>
<protein>
    <recommendedName>
        <fullName evidence="4">CHASE3 domain-containing protein</fullName>
    </recommendedName>
</protein>
<gene>
    <name evidence="2" type="ORF">A3J56_01320</name>
</gene>
<accession>A0A1F5WFU4</accession>
<evidence type="ECO:0000313" key="3">
    <source>
        <dbReference type="Proteomes" id="UP000178406"/>
    </source>
</evidence>
<comment type="caution">
    <text evidence="2">The sequence shown here is derived from an EMBL/GenBank/DDBJ whole genome shotgun (WGS) entry which is preliminary data.</text>
</comment>
<evidence type="ECO:0008006" key="4">
    <source>
        <dbReference type="Google" id="ProtNLM"/>
    </source>
</evidence>
<organism evidence="2 3">
    <name type="scientific">Candidatus Giovannonibacteria bacterium RIFCSPHIGHO2_02_FULL_46_20</name>
    <dbReference type="NCBI Taxonomy" id="1798338"/>
    <lineage>
        <taxon>Bacteria</taxon>
        <taxon>Candidatus Giovannoniibacteriota</taxon>
    </lineage>
</organism>
<keyword evidence="1" id="KW-0472">Membrane</keyword>
<evidence type="ECO:0000256" key="1">
    <source>
        <dbReference type="SAM" id="Phobius"/>
    </source>
</evidence>